<reference evidence="4" key="1">
    <citation type="journal article" date="2019" name="Int. J. Syst. Evol. Microbiol.">
        <title>The Global Catalogue of Microorganisms (GCM) 10K type strain sequencing project: providing services to taxonomists for standard genome sequencing and annotation.</title>
        <authorList>
            <consortium name="The Broad Institute Genomics Platform"/>
            <consortium name="The Broad Institute Genome Sequencing Center for Infectious Disease"/>
            <person name="Wu L."/>
            <person name="Ma J."/>
        </authorList>
    </citation>
    <scope>NUCLEOTIDE SEQUENCE [LARGE SCALE GENOMIC DNA]</scope>
    <source>
        <strain evidence="4">SHR3</strain>
    </source>
</reference>
<feature type="domain" description="DUF2135" evidence="2">
    <location>
        <begin position="191"/>
        <end position="236"/>
    </location>
</feature>
<evidence type="ECO:0000313" key="4">
    <source>
        <dbReference type="Proteomes" id="UP001595974"/>
    </source>
</evidence>
<dbReference type="EMBL" id="JBHSOG010000098">
    <property type="protein sequence ID" value="MFC5771683.1"/>
    <property type="molecule type" value="Genomic_DNA"/>
</dbReference>
<dbReference type="InterPro" id="IPR019220">
    <property type="entry name" value="DUF2135"/>
</dbReference>
<dbReference type="RefSeq" id="WP_096450933.1">
    <property type="nucleotide sequence ID" value="NZ_JBHSOG010000098.1"/>
</dbReference>
<name>A0ABW1AWY4_9RHOO</name>
<keyword evidence="1" id="KW-0732">Signal</keyword>
<protein>
    <submittedName>
        <fullName evidence="3">YfaP family protein</fullName>
    </submittedName>
</protein>
<evidence type="ECO:0000259" key="2">
    <source>
        <dbReference type="Pfam" id="PF09906"/>
    </source>
</evidence>
<dbReference type="Pfam" id="PF09906">
    <property type="entry name" value="DUF2135"/>
    <property type="match status" value="1"/>
</dbReference>
<comment type="caution">
    <text evidence="3">The sequence shown here is derived from an EMBL/GenBank/DDBJ whole genome shotgun (WGS) entry which is preliminary data.</text>
</comment>
<dbReference type="Gene3D" id="2.60.120.380">
    <property type="match status" value="1"/>
</dbReference>
<feature type="chain" id="PRO_5047068426" evidence="1">
    <location>
        <begin position="25"/>
        <end position="251"/>
    </location>
</feature>
<accession>A0ABW1AWY4</accession>
<sequence>MSKPSSSDAFCALLLAALPGCALAELEMPVGGWRQGDAEAPYTQSVNYPASRPGLDAGVPEAAQIRGRIARAGKGPATLVVNGNAMPLETDEAGRYGRAYSFATGSNSVEIRDGEGHPAQRVQFYQTAAGQPQARLRVVLSWDTDGTDLDLHVVTPDGEHAWYGNRVIRSGAIDVDVTTGYGPEIFAAPAPAKGPYQVYVNYYGSGQEHLLTTARIAVIANEGTPSERRQEFEVPMRAAGELTLVRQFVYP</sequence>
<gene>
    <name evidence="3" type="ORF">ACFPTN_20080</name>
</gene>
<dbReference type="Proteomes" id="UP001595974">
    <property type="component" value="Unassembled WGS sequence"/>
</dbReference>
<proteinExistence type="predicted"/>
<evidence type="ECO:0000313" key="3">
    <source>
        <dbReference type="EMBL" id="MFC5771683.1"/>
    </source>
</evidence>
<feature type="signal peptide" evidence="1">
    <location>
        <begin position="1"/>
        <end position="24"/>
    </location>
</feature>
<keyword evidence="4" id="KW-1185">Reference proteome</keyword>
<organism evidence="3 4">
    <name type="scientific">Thauera sinica</name>
    <dbReference type="NCBI Taxonomy" id="2665146"/>
    <lineage>
        <taxon>Bacteria</taxon>
        <taxon>Pseudomonadati</taxon>
        <taxon>Pseudomonadota</taxon>
        <taxon>Betaproteobacteria</taxon>
        <taxon>Rhodocyclales</taxon>
        <taxon>Zoogloeaceae</taxon>
        <taxon>Thauera</taxon>
    </lineage>
</organism>
<evidence type="ECO:0000256" key="1">
    <source>
        <dbReference type="SAM" id="SignalP"/>
    </source>
</evidence>